<dbReference type="PRINTS" id="PR00178">
    <property type="entry name" value="FATTYACIDBP"/>
</dbReference>
<reference evidence="2" key="2">
    <citation type="submission" date="2025-09" db="UniProtKB">
        <authorList>
            <consortium name="Ensembl"/>
        </authorList>
    </citation>
    <scope>IDENTIFICATION</scope>
</reference>
<dbReference type="InterPro" id="IPR031259">
    <property type="entry name" value="ILBP"/>
</dbReference>
<dbReference type="GeneTree" id="ENSGT00940000157139"/>
<comment type="similarity">
    <text evidence="1">Belongs to the calycin superfamily. Fatty-acid binding protein (FABP) family.</text>
</comment>
<dbReference type="STRING" id="205130.ENSMAMP00000012339"/>
<evidence type="ECO:0000313" key="2">
    <source>
        <dbReference type="Ensembl" id="ENSMAMP00000012339.2"/>
    </source>
</evidence>
<evidence type="ECO:0008006" key="4">
    <source>
        <dbReference type="Google" id="ProtNLM"/>
    </source>
</evidence>
<dbReference type="Ensembl" id="ENSMAMT00000012666.2">
    <property type="protein sequence ID" value="ENSMAMP00000012339.2"/>
    <property type="gene ID" value="ENSMAMG00000008346.2"/>
</dbReference>
<dbReference type="InterPro" id="IPR012674">
    <property type="entry name" value="Calycin"/>
</dbReference>
<dbReference type="InParanoid" id="A0A3Q3LT07"/>
<dbReference type="Gene3D" id="2.40.128.20">
    <property type="match status" value="1"/>
</dbReference>
<sequence>MAFTGRYVLELHDNYEEFLKAHGHTNNNDSKGHKNYRIITDIYQNDSFRLTKSLMDKTWNNTFTIGKETELETLDGKTFKATVTLDGGKLKIQFPKYLYTAEVVGDNLIEVSMYPFSLVKCKKIK</sequence>
<name>A0A3Q3LT07_9TELE</name>
<reference evidence="2" key="1">
    <citation type="submission" date="2025-08" db="UniProtKB">
        <authorList>
            <consortium name="Ensembl"/>
        </authorList>
    </citation>
    <scope>IDENTIFICATION</scope>
</reference>
<evidence type="ECO:0000256" key="1">
    <source>
        <dbReference type="ARBA" id="ARBA00008390"/>
    </source>
</evidence>
<dbReference type="SUPFAM" id="SSF50814">
    <property type="entry name" value="Lipocalins"/>
    <property type="match status" value="1"/>
</dbReference>
<accession>A0A3Q3LT07</accession>
<dbReference type="InterPro" id="IPR000463">
    <property type="entry name" value="Fatty_acid-bd"/>
</dbReference>
<dbReference type="Proteomes" id="UP000261640">
    <property type="component" value="Unplaced"/>
</dbReference>
<dbReference type="GO" id="GO:0008289">
    <property type="term" value="F:lipid binding"/>
    <property type="evidence" value="ECO:0007669"/>
    <property type="project" value="InterPro"/>
</dbReference>
<keyword evidence="3" id="KW-1185">Reference proteome</keyword>
<protein>
    <recommendedName>
        <fullName evidence="4">Lipocalin/cytosolic fatty-acid binding domain-containing protein</fullName>
    </recommendedName>
</protein>
<organism evidence="2 3">
    <name type="scientific">Mastacembelus armatus</name>
    <name type="common">zig-zag eel</name>
    <dbReference type="NCBI Taxonomy" id="205130"/>
    <lineage>
        <taxon>Eukaryota</taxon>
        <taxon>Metazoa</taxon>
        <taxon>Chordata</taxon>
        <taxon>Craniata</taxon>
        <taxon>Vertebrata</taxon>
        <taxon>Euteleostomi</taxon>
        <taxon>Actinopterygii</taxon>
        <taxon>Neopterygii</taxon>
        <taxon>Teleostei</taxon>
        <taxon>Neoteleostei</taxon>
        <taxon>Acanthomorphata</taxon>
        <taxon>Anabantaria</taxon>
        <taxon>Synbranchiformes</taxon>
        <taxon>Mastacembelidae</taxon>
        <taxon>Mastacembelus</taxon>
    </lineage>
</organism>
<dbReference type="Pfam" id="PF14651">
    <property type="entry name" value="Lipocalin_7"/>
    <property type="match status" value="1"/>
</dbReference>
<evidence type="ECO:0000313" key="3">
    <source>
        <dbReference type="Proteomes" id="UP000261640"/>
    </source>
</evidence>
<proteinExistence type="inferred from homology"/>
<dbReference type="PANTHER" id="PTHR11955">
    <property type="entry name" value="FATTY ACID BINDING PROTEIN"/>
    <property type="match status" value="1"/>
</dbReference>
<dbReference type="AlphaFoldDB" id="A0A3Q3LT07"/>